<comment type="caution">
    <text evidence="1">The sequence shown here is derived from an EMBL/GenBank/DDBJ whole genome shotgun (WGS) entry which is preliminary data.</text>
</comment>
<gene>
    <name evidence="1" type="ORF">G1C97_0460</name>
</gene>
<organism evidence="1 2">
    <name type="scientific">Bifidobacterium olomucense</name>
    <dbReference type="NCBI Taxonomy" id="2675324"/>
    <lineage>
        <taxon>Bacteria</taxon>
        <taxon>Bacillati</taxon>
        <taxon>Actinomycetota</taxon>
        <taxon>Actinomycetes</taxon>
        <taxon>Bifidobacteriales</taxon>
        <taxon>Bifidobacteriaceae</taxon>
        <taxon>Bifidobacterium</taxon>
    </lineage>
</organism>
<evidence type="ECO:0000313" key="2">
    <source>
        <dbReference type="Proteomes" id="UP000543419"/>
    </source>
</evidence>
<protein>
    <submittedName>
        <fullName evidence="1">Uncharacterized protein</fullName>
    </submittedName>
</protein>
<sequence length="141" mass="16272">MDEDALNDAIRYAAELDELEGIEQATLNEQGLERTDLETGTPSVGAILGIVDASNDRHHTGHPIQEWGPVLAARPELHTWLANTYRLLNEYHYDECFEVKMLREENDEYYEMPANLRQIIREAYEAYRNITLKEQPPVATR</sequence>
<dbReference type="AlphaFoldDB" id="A0A7Y0EY69"/>
<proteinExistence type="predicted"/>
<reference evidence="1 2" key="1">
    <citation type="submission" date="2020-02" db="EMBL/GenBank/DDBJ databases">
        <title>Characterization of phylogenetic diversity of novel bifidobacterial species isolated in Czech ZOOs.</title>
        <authorList>
            <person name="Lugli G.A."/>
            <person name="Vera N.B."/>
            <person name="Ventura M."/>
        </authorList>
    </citation>
    <scope>NUCLEOTIDE SEQUENCE [LARGE SCALE GENOMIC DNA]</scope>
    <source>
        <strain evidence="1 2">DSM 109959</strain>
    </source>
</reference>
<dbReference type="RefSeq" id="WP_169240354.1">
    <property type="nucleotide sequence ID" value="NZ_JAAIIG010000002.1"/>
</dbReference>
<evidence type="ECO:0000313" key="1">
    <source>
        <dbReference type="EMBL" id="NMM97511.1"/>
    </source>
</evidence>
<name>A0A7Y0EY69_9BIFI</name>
<dbReference type="EMBL" id="JAAIIG010000002">
    <property type="protein sequence ID" value="NMM97511.1"/>
    <property type="molecule type" value="Genomic_DNA"/>
</dbReference>
<dbReference type="Proteomes" id="UP000543419">
    <property type="component" value="Unassembled WGS sequence"/>
</dbReference>
<keyword evidence="2" id="KW-1185">Reference proteome</keyword>
<accession>A0A7Y0EY69</accession>